<keyword evidence="4" id="KW-1185">Reference proteome</keyword>
<accession>A0A2T9Y398</accession>
<feature type="region of interest" description="Disordered" evidence="1">
    <location>
        <begin position="1"/>
        <end position="29"/>
    </location>
</feature>
<dbReference type="EMBL" id="MBFT01000841">
    <property type="protein sequence ID" value="PVU86829.1"/>
    <property type="molecule type" value="Genomic_DNA"/>
</dbReference>
<evidence type="ECO:0000313" key="2">
    <source>
        <dbReference type="EMBL" id="PVU85461.1"/>
    </source>
</evidence>
<proteinExistence type="predicted"/>
<reference evidence="3 4" key="1">
    <citation type="journal article" date="2018" name="MBio">
        <title>Comparative Genomics Reveals the Core Gene Toolbox for the Fungus-Insect Symbiosis.</title>
        <authorList>
            <person name="Wang Y."/>
            <person name="Stata M."/>
            <person name="Wang W."/>
            <person name="Stajich J.E."/>
            <person name="White M.M."/>
            <person name="Moncalvo J.M."/>
        </authorList>
    </citation>
    <scope>NUCLEOTIDE SEQUENCE [LARGE SCALE GENOMIC DNA]</scope>
    <source>
        <strain evidence="3 4">AUS-77-4</strain>
    </source>
</reference>
<dbReference type="EMBL" id="MBFT01001082">
    <property type="protein sequence ID" value="PVU85461.1"/>
    <property type="molecule type" value="Genomic_DNA"/>
</dbReference>
<comment type="caution">
    <text evidence="3">The sequence shown here is derived from an EMBL/GenBank/DDBJ whole genome shotgun (WGS) entry which is preliminary data.</text>
</comment>
<evidence type="ECO:0000313" key="4">
    <source>
        <dbReference type="Proteomes" id="UP000245699"/>
    </source>
</evidence>
<evidence type="ECO:0000313" key="3">
    <source>
        <dbReference type="EMBL" id="PVU86829.1"/>
    </source>
</evidence>
<gene>
    <name evidence="3" type="ORF">BB559_006388</name>
    <name evidence="2" type="ORF">BB559_007017</name>
</gene>
<protein>
    <submittedName>
        <fullName evidence="3">Uncharacterized protein</fullName>
    </submittedName>
</protein>
<sequence>MGNTPGKIEDKNENTKHQEEKETRTSAQEIEREFEKLAELSNKVEELEKEIYNTHRGLLMSKNLLKQNKISQNNMDNIRSNIRKMENTISKVEEELKNERQW</sequence>
<name>A0A2T9Y398_9FUNG</name>
<dbReference type="AlphaFoldDB" id="A0A2T9Y398"/>
<dbReference type="Proteomes" id="UP000245699">
    <property type="component" value="Unassembled WGS sequence"/>
</dbReference>
<feature type="compositionally biased region" description="Basic and acidic residues" evidence="1">
    <location>
        <begin position="7"/>
        <end position="29"/>
    </location>
</feature>
<evidence type="ECO:0000256" key="1">
    <source>
        <dbReference type="SAM" id="MobiDB-lite"/>
    </source>
</evidence>
<organism evidence="3 4">
    <name type="scientific">Furculomyces boomerangus</name>
    <dbReference type="NCBI Taxonomy" id="61424"/>
    <lineage>
        <taxon>Eukaryota</taxon>
        <taxon>Fungi</taxon>
        <taxon>Fungi incertae sedis</taxon>
        <taxon>Zoopagomycota</taxon>
        <taxon>Kickxellomycotina</taxon>
        <taxon>Harpellomycetes</taxon>
        <taxon>Harpellales</taxon>
        <taxon>Harpellaceae</taxon>
        <taxon>Furculomyces</taxon>
    </lineage>
</organism>